<evidence type="ECO:0000259" key="5">
    <source>
        <dbReference type="PROSITE" id="PS50110"/>
    </source>
</evidence>
<evidence type="ECO:0000256" key="2">
    <source>
        <dbReference type="PROSITE-ProRule" id="PRU00169"/>
    </source>
</evidence>
<dbReference type="SMART" id="SM00387">
    <property type="entry name" value="HATPase_c"/>
    <property type="match status" value="1"/>
</dbReference>
<evidence type="ECO:0000259" key="4">
    <source>
        <dbReference type="PROSITE" id="PS50109"/>
    </source>
</evidence>
<protein>
    <submittedName>
        <fullName evidence="7">Uncharacterized protein</fullName>
    </submittedName>
</protein>
<dbReference type="CDD" id="cd17546">
    <property type="entry name" value="REC_hyHK_CKI1_RcsC-like"/>
    <property type="match status" value="1"/>
</dbReference>
<comment type="caution">
    <text evidence="7">The sequence shown here is derived from an EMBL/GenBank/DDBJ whole genome shotgun (WGS) entry which is preliminary data.</text>
</comment>
<evidence type="ECO:0000259" key="6">
    <source>
        <dbReference type="PROSITE" id="PS50112"/>
    </source>
</evidence>
<dbReference type="CDD" id="cd00130">
    <property type="entry name" value="PAS"/>
    <property type="match status" value="1"/>
</dbReference>
<accession>A0A9P4UE33</accession>
<dbReference type="PANTHER" id="PTHR43719:SF31">
    <property type="entry name" value="HISTIDINE KINASE"/>
    <property type="match status" value="1"/>
</dbReference>
<dbReference type="InterPro" id="IPR001789">
    <property type="entry name" value="Sig_transdc_resp-reg_receiver"/>
</dbReference>
<dbReference type="InterPro" id="IPR011006">
    <property type="entry name" value="CheY-like_superfamily"/>
</dbReference>
<dbReference type="SMART" id="SM00091">
    <property type="entry name" value="PAS"/>
    <property type="match status" value="1"/>
</dbReference>
<dbReference type="PROSITE" id="PS50110">
    <property type="entry name" value="RESPONSE_REGULATORY"/>
    <property type="match status" value="1"/>
</dbReference>
<dbReference type="OrthoDB" id="60033at2759"/>
<dbReference type="Proteomes" id="UP000799764">
    <property type="component" value="Unassembled WGS sequence"/>
</dbReference>
<feature type="domain" description="Histidine kinase" evidence="4">
    <location>
        <begin position="524"/>
        <end position="793"/>
    </location>
</feature>
<dbReference type="SMART" id="SM00388">
    <property type="entry name" value="HisKA"/>
    <property type="match status" value="1"/>
</dbReference>
<dbReference type="InterPro" id="IPR013767">
    <property type="entry name" value="PAS_fold"/>
</dbReference>
<keyword evidence="8" id="KW-1185">Reference proteome</keyword>
<name>A0A9P4UE33_9PLEO</name>
<dbReference type="SMART" id="SM00448">
    <property type="entry name" value="REC"/>
    <property type="match status" value="1"/>
</dbReference>
<dbReference type="GO" id="GO:0000155">
    <property type="term" value="F:phosphorelay sensor kinase activity"/>
    <property type="evidence" value="ECO:0007669"/>
    <property type="project" value="InterPro"/>
</dbReference>
<dbReference type="PROSITE" id="PS50109">
    <property type="entry name" value="HIS_KIN"/>
    <property type="match status" value="1"/>
</dbReference>
<dbReference type="Gene3D" id="3.30.450.20">
    <property type="entry name" value="PAS domain"/>
    <property type="match status" value="2"/>
</dbReference>
<dbReference type="InterPro" id="IPR003594">
    <property type="entry name" value="HATPase_dom"/>
</dbReference>
<dbReference type="GO" id="GO:0006355">
    <property type="term" value="P:regulation of DNA-templated transcription"/>
    <property type="evidence" value="ECO:0007669"/>
    <property type="project" value="InterPro"/>
</dbReference>
<reference evidence="7" key="1">
    <citation type="journal article" date="2020" name="Stud. Mycol.">
        <title>101 Dothideomycetes genomes: a test case for predicting lifestyles and emergence of pathogens.</title>
        <authorList>
            <person name="Haridas S."/>
            <person name="Albert R."/>
            <person name="Binder M."/>
            <person name="Bloem J."/>
            <person name="Labutti K."/>
            <person name="Salamov A."/>
            <person name="Andreopoulos B."/>
            <person name="Baker S."/>
            <person name="Barry K."/>
            <person name="Bills G."/>
            <person name="Bluhm B."/>
            <person name="Cannon C."/>
            <person name="Castanera R."/>
            <person name="Culley D."/>
            <person name="Daum C."/>
            <person name="Ezra D."/>
            <person name="Gonzalez J."/>
            <person name="Henrissat B."/>
            <person name="Kuo A."/>
            <person name="Liang C."/>
            <person name="Lipzen A."/>
            <person name="Lutzoni F."/>
            <person name="Magnuson J."/>
            <person name="Mondo S."/>
            <person name="Nolan M."/>
            <person name="Ohm R."/>
            <person name="Pangilinan J."/>
            <person name="Park H.-J."/>
            <person name="Ramirez L."/>
            <person name="Alfaro M."/>
            <person name="Sun H."/>
            <person name="Tritt A."/>
            <person name="Yoshinaga Y."/>
            <person name="Zwiers L.-H."/>
            <person name="Turgeon B."/>
            <person name="Goodwin S."/>
            <person name="Spatafora J."/>
            <person name="Crous P."/>
            <person name="Grigoriev I."/>
        </authorList>
    </citation>
    <scope>NUCLEOTIDE SEQUENCE</scope>
    <source>
        <strain evidence="7">CBS 690.94</strain>
    </source>
</reference>
<dbReference type="InterPro" id="IPR036890">
    <property type="entry name" value="HATPase_C_sf"/>
</dbReference>
<dbReference type="Pfam" id="PF00989">
    <property type="entry name" value="PAS"/>
    <property type="match status" value="1"/>
</dbReference>
<dbReference type="SUPFAM" id="SSF47384">
    <property type="entry name" value="Homodimeric domain of signal transducing histidine kinase"/>
    <property type="match status" value="1"/>
</dbReference>
<dbReference type="InterPro" id="IPR035965">
    <property type="entry name" value="PAS-like_dom_sf"/>
</dbReference>
<dbReference type="CDD" id="cd00082">
    <property type="entry name" value="HisKA"/>
    <property type="match status" value="1"/>
</dbReference>
<gene>
    <name evidence="7" type="ORF">P171DRAFT_213403</name>
</gene>
<evidence type="ECO:0000256" key="3">
    <source>
        <dbReference type="SAM" id="MobiDB-lite"/>
    </source>
</evidence>
<dbReference type="Gene3D" id="3.40.50.2300">
    <property type="match status" value="1"/>
</dbReference>
<dbReference type="InterPro" id="IPR000014">
    <property type="entry name" value="PAS"/>
</dbReference>
<dbReference type="Gene3D" id="3.30.565.10">
    <property type="entry name" value="Histidine kinase-like ATPase, C-terminal domain"/>
    <property type="match status" value="1"/>
</dbReference>
<dbReference type="PROSITE" id="PS50112">
    <property type="entry name" value="PAS"/>
    <property type="match status" value="1"/>
</dbReference>
<feature type="domain" description="PAS" evidence="6">
    <location>
        <begin position="373"/>
        <end position="444"/>
    </location>
</feature>
<dbReference type="Pfam" id="PF02518">
    <property type="entry name" value="HATPase_c"/>
    <property type="match status" value="1"/>
</dbReference>
<dbReference type="SUPFAM" id="SSF55874">
    <property type="entry name" value="ATPase domain of HSP90 chaperone/DNA topoisomerase II/histidine kinase"/>
    <property type="match status" value="1"/>
</dbReference>
<dbReference type="EMBL" id="MU001495">
    <property type="protein sequence ID" value="KAF2448474.1"/>
    <property type="molecule type" value="Genomic_DNA"/>
</dbReference>
<dbReference type="Gene3D" id="1.10.287.130">
    <property type="match status" value="1"/>
</dbReference>
<dbReference type="SUPFAM" id="SSF52172">
    <property type="entry name" value="CheY-like"/>
    <property type="match status" value="1"/>
</dbReference>
<dbReference type="InterPro" id="IPR036097">
    <property type="entry name" value="HisK_dim/P_sf"/>
</dbReference>
<dbReference type="InterPro" id="IPR005467">
    <property type="entry name" value="His_kinase_dom"/>
</dbReference>
<organism evidence="7 8">
    <name type="scientific">Karstenula rhodostoma CBS 690.94</name>
    <dbReference type="NCBI Taxonomy" id="1392251"/>
    <lineage>
        <taxon>Eukaryota</taxon>
        <taxon>Fungi</taxon>
        <taxon>Dikarya</taxon>
        <taxon>Ascomycota</taxon>
        <taxon>Pezizomycotina</taxon>
        <taxon>Dothideomycetes</taxon>
        <taxon>Pleosporomycetidae</taxon>
        <taxon>Pleosporales</taxon>
        <taxon>Massarineae</taxon>
        <taxon>Didymosphaeriaceae</taxon>
        <taxon>Karstenula</taxon>
    </lineage>
</organism>
<feature type="domain" description="Response regulatory" evidence="5">
    <location>
        <begin position="819"/>
        <end position="948"/>
    </location>
</feature>
<evidence type="ECO:0000256" key="1">
    <source>
        <dbReference type="ARBA" id="ARBA00022553"/>
    </source>
</evidence>
<feature type="region of interest" description="Disordered" evidence="3">
    <location>
        <begin position="1"/>
        <end position="29"/>
    </location>
</feature>
<dbReference type="InterPro" id="IPR050956">
    <property type="entry name" value="2C_system_His_kinase"/>
</dbReference>
<dbReference type="InterPro" id="IPR003661">
    <property type="entry name" value="HisK_dim/P_dom"/>
</dbReference>
<dbReference type="NCBIfam" id="TIGR00229">
    <property type="entry name" value="sensory_box"/>
    <property type="match status" value="1"/>
</dbReference>
<evidence type="ECO:0000313" key="7">
    <source>
        <dbReference type="EMBL" id="KAF2448474.1"/>
    </source>
</evidence>
<keyword evidence="1 2" id="KW-0597">Phosphoprotein</keyword>
<dbReference type="SUPFAM" id="SSF55785">
    <property type="entry name" value="PYP-like sensor domain (PAS domain)"/>
    <property type="match status" value="1"/>
</dbReference>
<dbReference type="PANTHER" id="PTHR43719">
    <property type="entry name" value="TWO-COMPONENT HISTIDINE KINASE"/>
    <property type="match status" value="1"/>
</dbReference>
<feature type="modified residue" description="4-aspartylphosphate" evidence="2">
    <location>
        <position position="868"/>
    </location>
</feature>
<dbReference type="AlphaFoldDB" id="A0A9P4UE33"/>
<sequence length="984" mass="108978">MDSDSGAEQQKAPPAVGDCSGAPTDAPEDEKLDWTHNLAQTDHIRLFRETDWNRNGLGPLKDWDPTLQLFANFVHADSRAACLWWGPDAVAIYNDAFAPLCHGVHPTLMGSTYAQGFPELWPYIRLMFEESVRTGLGQNVHSDTPLFVERNGWREEAFFAGSFVPIGPPHHPLGFYNSVFEVTDHKLADRRTSMLNKLAAVPDQKSDVVIAHVLTVLATNPRDVPLAVMYKFDFDDTPGERTTLRLQGQIGLPESHKLLVDVANIDSDEGLVPELRRAGSEAIFIDYDHRFDDASWRGWEAPSKKIAVLPISSSTRLFGHLVLGLNPYRPFDDHCRQFVHDLNRMISSLVSAAINFELAETRREQLESDLAVSNLKLRHLVEHASVGMCHVTADGEILWANDQFYRLAGRSAEQHNANYSFYDAYLEEELPHAREVWQKLLAGVEHIHTEFRMKRTYTSPTGEEIPASIQALAFPYRDPESGQVKSVMACTTDISRLKWAEAFHARSAAEAREAKKQQEAFIDVVSHEMRNPLGAIVHCADAIVAMAEESKCAGVTVSGGSLAEIVQHAEIVLQCATHQRRILDDVLTLSKLKSMLLTIKPVAVEPSGMIRSIMDMFNAELDSNSIRCTVNADSSLSDLAINQVYLDSSRVTQIFINLVTNAIKFLKLVKDPSISIMFGACASHPRSFFPGKMFWADGEPNSDVTNTPEWGSGEQLYLTFIVEDSGIGMTEDDIAKIFKRFSQASIKTHVTYGGSGLGLYISKELAEKQGGEIGVTSVSGKGSKFGFYVKCRRREEQPPDATRPIKGTNHPKPVPRQLHVLLVEDNLINQKVLSMQLRRGGCIVEVANHGLEALEYLEKSTFDAVLMDSEMPILDGLAATRLIRQKELEGKGLLGSAIARSGIRLPVIAVTANVRDEQIQMAMDAGSDDVVQKPFKVQELLDRIYALIHDTSTRGALVDHASIATSSMEPREATSDGQGRSVSI</sequence>
<evidence type="ECO:0000313" key="8">
    <source>
        <dbReference type="Proteomes" id="UP000799764"/>
    </source>
</evidence>
<dbReference type="PRINTS" id="PR00344">
    <property type="entry name" value="BCTRLSENSOR"/>
</dbReference>
<dbReference type="Pfam" id="PF00072">
    <property type="entry name" value="Response_reg"/>
    <property type="match status" value="1"/>
</dbReference>
<dbReference type="InterPro" id="IPR004358">
    <property type="entry name" value="Sig_transdc_His_kin-like_C"/>
</dbReference>
<proteinExistence type="predicted"/>
<dbReference type="Pfam" id="PF00512">
    <property type="entry name" value="HisKA"/>
    <property type="match status" value="1"/>
</dbReference>